<reference evidence="2" key="1">
    <citation type="journal article" date="2023" name="Science">
        <title>Genome structures resolve the early diversification of teleost fishes.</title>
        <authorList>
            <person name="Parey E."/>
            <person name="Louis A."/>
            <person name="Montfort J."/>
            <person name="Bouchez O."/>
            <person name="Roques C."/>
            <person name="Iampietro C."/>
            <person name="Lluch J."/>
            <person name="Castinel A."/>
            <person name="Donnadieu C."/>
            <person name="Desvignes T."/>
            <person name="Floi Bucao C."/>
            <person name="Jouanno E."/>
            <person name="Wen M."/>
            <person name="Mejri S."/>
            <person name="Dirks R."/>
            <person name="Jansen H."/>
            <person name="Henkel C."/>
            <person name="Chen W.J."/>
            <person name="Zahm M."/>
            <person name="Cabau C."/>
            <person name="Klopp C."/>
            <person name="Thompson A.W."/>
            <person name="Robinson-Rechavi M."/>
            <person name="Braasch I."/>
            <person name="Lecointre G."/>
            <person name="Bobe J."/>
            <person name="Postlethwait J.H."/>
            <person name="Berthelot C."/>
            <person name="Roest Crollius H."/>
            <person name="Guiguen Y."/>
        </authorList>
    </citation>
    <scope>NUCLEOTIDE SEQUENCE</scope>
    <source>
        <strain evidence="2">WJC10195</strain>
    </source>
</reference>
<name>A0A9Q1FUI0_SYNKA</name>
<feature type="compositionally biased region" description="Polar residues" evidence="1">
    <location>
        <begin position="24"/>
        <end position="50"/>
    </location>
</feature>
<organism evidence="2 3">
    <name type="scientific">Synaphobranchus kaupii</name>
    <name type="common">Kaup's arrowtooth eel</name>
    <dbReference type="NCBI Taxonomy" id="118154"/>
    <lineage>
        <taxon>Eukaryota</taxon>
        <taxon>Metazoa</taxon>
        <taxon>Chordata</taxon>
        <taxon>Craniata</taxon>
        <taxon>Vertebrata</taxon>
        <taxon>Euteleostomi</taxon>
        <taxon>Actinopterygii</taxon>
        <taxon>Neopterygii</taxon>
        <taxon>Teleostei</taxon>
        <taxon>Anguilliformes</taxon>
        <taxon>Synaphobranchidae</taxon>
        <taxon>Synaphobranchus</taxon>
    </lineage>
</organism>
<gene>
    <name evidence="2" type="ORF">SKAU_G00080160</name>
</gene>
<dbReference type="EMBL" id="JAINUF010000003">
    <property type="protein sequence ID" value="KAJ8367988.1"/>
    <property type="molecule type" value="Genomic_DNA"/>
</dbReference>
<keyword evidence="3" id="KW-1185">Reference proteome</keyword>
<protein>
    <submittedName>
        <fullName evidence="2">Uncharacterized protein</fullName>
    </submittedName>
</protein>
<dbReference type="Proteomes" id="UP001152622">
    <property type="component" value="Chromosome 3"/>
</dbReference>
<dbReference type="AlphaFoldDB" id="A0A9Q1FUI0"/>
<sequence length="94" mass="9625">MTSPGGRDSVFGQRGAGPRMNVALTVSSHAGENPSGARNAQSSSSESQQVGCVRPKVCTDENALASGVFMGAEAMESASFGRRPPRDPGTTARV</sequence>
<evidence type="ECO:0000256" key="1">
    <source>
        <dbReference type="SAM" id="MobiDB-lite"/>
    </source>
</evidence>
<proteinExistence type="predicted"/>
<evidence type="ECO:0000313" key="2">
    <source>
        <dbReference type="EMBL" id="KAJ8367988.1"/>
    </source>
</evidence>
<feature type="region of interest" description="Disordered" evidence="1">
    <location>
        <begin position="1"/>
        <end position="54"/>
    </location>
</feature>
<evidence type="ECO:0000313" key="3">
    <source>
        <dbReference type="Proteomes" id="UP001152622"/>
    </source>
</evidence>
<accession>A0A9Q1FUI0</accession>
<comment type="caution">
    <text evidence="2">The sequence shown here is derived from an EMBL/GenBank/DDBJ whole genome shotgun (WGS) entry which is preliminary data.</text>
</comment>
<feature type="region of interest" description="Disordered" evidence="1">
    <location>
        <begin position="75"/>
        <end position="94"/>
    </location>
</feature>